<accession>A0A6J5L1Q2</accession>
<dbReference type="EMBL" id="LR798275">
    <property type="protein sequence ID" value="CAB5219227.1"/>
    <property type="molecule type" value="Genomic_DNA"/>
</dbReference>
<name>A0A6J5L1Q2_9CAUD</name>
<sequence length="95" mass="10995">MKSVGSLYVDTIKLKHPVRPLFEWGWSQETEEPYRESAVCIVFWVPFAPRGYAFGIWGKPVHEDVALQKAVKAFDKAPKPEEIKTWQKVGELEDF</sequence>
<reference evidence="1" key="1">
    <citation type="submission" date="2020-04" db="EMBL/GenBank/DDBJ databases">
        <authorList>
            <person name="Chiriac C."/>
            <person name="Salcher M."/>
            <person name="Ghai R."/>
            <person name="Kavagutti S V."/>
        </authorList>
    </citation>
    <scope>NUCLEOTIDE SEQUENCE</scope>
</reference>
<gene>
    <name evidence="1" type="ORF">UFOVP113_54</name>
    <name evidence="2" type="ORF">UFOVP225_41</name>
</gene>
<evidence type="ECO:0000313" key="2">
    <source>
        <dbReference type="EMBL" id="CAB5219227.1"/>
    </source>
</evidence>
<protein>
    <submittedName>
        <fullName evidence="1">Uncharacterized protein</fullName>
    </submittedName>
</protein>
<organism evidence="1">
    <name type="scientific">uncultured Caudovirales phage</name>
    <dbReference type="NCBI Taxonomy" id="2100421"/>
    <lineage>
        <taxon>Viruses</taxon>
        <taxon>Duplodnaviria</taxon>
        <taxon>Heunggongvirae</taxon>
        <taxon>Uroviricota</taxon>
        <taxon>Caudoviricetes</taxon>
        <taxon>Peduoviridae</taxon>
        <taxon>Maltschvirus</taxon>
        <taxon>Maltschvirus maltsch</taxon>
    </lineage>
</organism>
<evidence type="ECO:0000313" key="1">
    <source>
        <dbReference type="EMBL" id="CAB4128564.1"/>
    </source>
</evidence>
<dbReference type="EMBL" id="LR796231">
    <property type="protein sequence ID" value="CAB4128564.1"/>
    <property type="molecule type" value="Genomic_DNA"/>
</dbReference>
<proteinExistence type="predicted"/>